<protein>
    <submittedName>
        <fullName evidence="6">4-hydroxyphenylacetate 3-monooxygenase, oxygenase component</fullName>
    </submittedName>
</protein>
<dbReference type="SUPFAM" id="SSF47203">
    <property type="entry name" value="Acyl-CoA dehydrogenase C-terminal domain-like"/>
    <property type="match status" value="1"/>
</dbReference>
<dbReference type="Gene3D" id="1.10.3140.10">
    <property type="entry name" value="4-hydroxybutyryl-coa dehydratase, domain 1"/>
    <property type="match status" value="1"/>
</dbReference>
<evidence type="ECO:0000256" key="2">
    <source>
        <dbReference type="ARBA" id="ARBA00022827"/>
    </source>
</evidence>
<dbReference type="InterPro" id="IPR036250">
    <property type="entry name" value="AcylCo_DH-like_C"/>
</dbReference>
<dbReference type="Proteomes" id="UP000325292">
    <property type="component" value="Chromosome"/>
</dbReference>
<keyword evidence="1" id="KW-0285">Flavoprotein</keyword>
<organism evidence="6 7">
    <name type="scientific">Sulfobacillus thermotolerans</name>
    <dbReference type="NCBI Taxonomy" id="338644"/>
    <lineage>
        <taxon>Bacteria</taxon>
        <taxon>Bacillati</taxon>
        <taxon>Bacillota</taxon>
        <taxon>Clostridia</taxon>
        <taxon>Eubacteriales</taxon>
        <taxon>Clostridiales Family XVII. Incertae Sedis</taxon>
        <taxon>Sulfobacillus</taxon>
    </lineage>
</organism>
<dbReference type="InterPro" id="IPR004925">
    <property type="entry name" value="HpaB/PvcC/4-BUDH"/>
</dbReference>
<dbReference type="NCBIfam" id="TIGR02309">
    <property type="entry name" value="HpaB-1"/>
    <property type="match status" value="1"/>
</dbReference>
<keyword evidence="3" id="KW-0560">Oxidoreductase</keyword>
<evidence type="ECO:0000259" key="4">
    <source>
        <dbReference type="Pfam" id="PF03241"/>
    </source>
</evidence>
<keyword evidence="7" id="KW-1185">Reference proteome</keyword>
<dbReference type="Gene3D" id="1.20.140.10">
    <property type="entry name" value="Butyryl-CoA Dehydrogenase, subunit A, domain 3"/>
    <property type="match status" value="1"/>
</dbReference>
<feature type="domain" description="HpaB/PvcC/4-BUDH N-terminal" evidence="5">
    <location>
        <begin position="5"/>
        <end position="275"/>
    </location>
</feature>
<evidence type="ECO:0000313" key="6">
    <source>
        <dbReference type="EMBL" id="AUW94811.1"/>
    </source>
</evidence>
<dbReference type="InterPro" id="IPR012687">
    <property type="entry name" value="HpaB_Deino-type"/>
</dbReference>
<evidence type="ECO:0000256" key="1">
    <source>
        <dbReference type="ARBA" id="ARBA00022630"/>
    </source>
</evidence>
<dbReference type="InterPro" id="IPR024674">
    <property type="entry name" value="HpaB/PvcC/4-BUDH_N"/>
</dbReference>
<dbReference type="InterPro" id="IPR009100">
    <property type="entry name" value="AcylCoA_DH/oxidase_NM_dom_sf"/>
</dbReference>
<proteinExistence type="predicted"/>
<feature type="domain" description="HpaB/PvcC/4-BUDH C-terminal" evidence="4">
    <location>
        <begin position="282"/>
        <end position="481"/>
    </location>
</feature>
<dbReference type="Pfam" id="PF11794">
    <property type="entry name" value="HpaB_N"/>
    <property type="match status" value="1"/>
</dbReference>
<dbReference type="SUPFAM" id="SSF56645">
    <property type="entry name" value="Acyl-CoA dehydrogenase NM domain-like"/>
    <property type="match status" value="1"/>
</dbReference>
<dbReference type="PANTHER" id="PTHR36117:SF3">
    <property type="entry name" value="4-HYDROXYPHENYLACETATE 3-MONOOXYGENASE-RELATED"/>
    <property type="match status" value="1"/>
</dbReference>
<keyword evidence="2" id="KW-0274">FAD</keyword>
<gene>
    <name evidence="6" type="ORF">BXT84_13350</name>
</gene>
<evidence type="ECO:0000259" key="5">
    <source>
        <dbReference type="Pfam" id="PF11794"/>
    </source>
</evidence>
<dbReference type="InterPro" id="IPR024719">
    <property type="entry name" value="HpaB/PvcC/4-BUDH_C"/>
</dbReference>
<reference evidence="6 7" key="1">
    <citation type="journal article" date="2019" name="Sci. Rep.">
        <title>Sulfobacillus thermotolerans: new insights into resistance and metabolic capacities of acidophilic chemolithotrophs.</title>
        <authorList>
            <person name="Panyushkina A.E."/>
            <person name="Babenko V.V."/>
            <person name="Nikitina A.S."/>
            <person name="Selezneva O.V."/>
            <person name="Tsaplina I.A."/>
            <person name="Letarova M.A."/>
            <person name="Kostryukova E.S."/>
            <person name="Letarov A.V."/>
        </authorList>
    </citation>
    <scope>NUCLEOTIDE SEQUENCE [LARGE SCALE GENOMIC DNA]</scope>
    <source>
        <strain evidence="6 7">Kr1</strain>
    </source>
</reference>
<evidence type="ECO:0000256" key="3">
    <source>
        <dbReference type="ARBA" id="ARBA00023002"/>
    </source>
</evidence>
<dbReference type="Pfam" id="PF03241">
    <property type="entry name" value="HpaB"/>
    <property type="match status" value="1"/>
</dbReference>
<dbReference type="Gene3D" id="2.40.110.10">
    <property type="entry name" value="Butyryl-CoA Dehydrogenase, subunit A, domain 2"/>
    <property type="match status" value="1"/>
</dbReference>
<dbReference type="PIRSF" id="PIRSF000331">
    <property type="entry name" value="HpaA_HpaB"/>
    <property type="match status" value="1"/>
</dbReference>
<dbReference type="InterPro" id="IPR046373">
    <property type="entry name" value="Acyl-CoA_Oxase/DH_mid-dom_sf"/>
</dbReference>
<dbReference type="PANTHER" id="PTHR36117">
    <property type="entry name" value="4-HYDROXYPHENYLACETATE 3-MONOOXYGENASE-RELATED"/>
    <property type="match status" value="1"/>
</dbReference>
<accession>A0ABM6RTN9</accession>
<sequence>MGIRTGQQYLDQINQQHRELWIRGEKITTNVSEHPAFHNITHTMAHLYDMQHDPNLQDIMTYPSPTSGERVSLSFLQPKTKEDLIRKRIMMKQWADYAGGMLGRSPDYLNSSVIALAAAADYFGDNDPRFGDNIQRYYEYIRENDLCTTHTLINPQSNRGASASESTNAPIAAHIVEQNPTKGVLIRGARMLATLPVADELLVFPSTVIKNRPEDQAYAFAFAVPCDIPGLKFLCRESFDYGRSHYDHPLGSRFEEMDAVVVFDDVWVPWDRIFLLGRGDLCNGMYTETGAVNHMAYQVLVKNIAKAEFVLGVMAKIAETINIGQFQHVQEKIAETAMTVEMLKAFQRASEADASINRWGLMTPDFAPLNAMRNIFPRIYPTLIHYLQRIGAGGLMAIPSEEDLANPLLAADIQRYYQAAQADADSRNRLYRLAWDIAVSSFGQRQVLYEQFFFGDPVRMASAYYQSYPFEPLKERVEALLYRND</sequence>
<dbReference type="EMBL" id="CP019454">
    <property type="protein sequence ID" value="AUW94811.1"/>
    <property type="molecule type" value="Genomic_DNA"/>
</dbReference>
<evidence type="ECO:0000313" key="7">
    <source>
        <dbReference type="Proteomes" id="UP000325292"/>
    </source>
</evidence>
<name>A0ABM6RTN9_9FIRM</name>